<feature type="compositionally biased region" description="Polar residues" evidence="9">
    <location>
        <begin position="724"/>
        <end position="735"/>
    </location>
</feature>
<feature type="compositionally biased region" description="Polar residues" evidence="9">
    <location>
        <begin position="278"/>
        <end position="289"/>
    </location>
</feature>
<feature type="compositionally biased region" description="Basic and acidic residues" evidence="9">
    <location>
        <begin position="971"/>
        <end position="980"/>
    </location>
</feature>
<dbReference type="AlphaFoldDB" id="A0A061IDZ8"/>
<dbReference type="GO" id="GO:0016020">
    <property type="term" value="C:membrane"/>
    <property type="evidence" value="ECO:0007669"/>
    <property type="project" value="UniProtKB-SubCell"/>
</dbReference>
<comment type="similarity">
    <text evidence="7">Belongs to the SPATA31 family.</text>
</comment>
<evidence type="ECO:0000256" key="3">
    <source>
        <dbReference type="ARBA" id="ARBA00022782"/>
    </source>
</evidence>
<feature type="region of interest" description="Disordered" evidence="9">
    <location>
        <begin position="716"/>
        <end position="735"/>
    </location>
</feature>
<evidence type="ECO:0000256" key="4">
    <source>
        <dbReference type="ARBA" id="ARBA00022871"/>
    </source>
</evidence>
<name>A0A061IDZ8_CRIGR</name>
<keyword evidence="2 10" id="KW-0812">Transmembrane</keyword>
<keyword evidence="3" id="KW-0221">Differentiation</keyword>
<keyword evidence="6 10" id="KW-0472">Membrane</keyword>
<feature type="region of interest" description="Disordered" evidence="9">
    <location>
        <begin position="928"/>
        <end position="980"/>
    </location>
</feature>
<feature type="region of interest" description="Disordered" evidence="9">
    <location>
        <begin position="801"/>
        <end position="847"/>
    </location>
</feature>
<evidence type="ECO:0000256" key="6">
    <source>
        <dbReference type="ARBA" id="ARBA00023136"/>
    </source>
</evidence>
<evidence type="ECO:0000259" key="11">
    <source>
        <dbReference type="Pfam" id="PF14650"/>
    </source>
</evidence>
<dbReference type="Proteomes" id="UP000030759">
    <property type="component" value="Unassembled WGS sequence"/>
</dbReference>
<evidence type="ECO:0000256" key="8">
    <source>
        <dbReference type="ARBA" id="ARBA00037695"/>
    </source>
</evidence>
<feature type="compositionally biased region" description="Polar residues" evidence="9">
    <location>
        <begin position="941"/>
        <end position="953"/>
    </location>
</feature>
<feature type="compositionally biased region" description="Pro residues" evidence="9">
    <location>
        <begin position="837"/>
        <end position="847"/>
    </location>
</feature>
<accession>A0A061IDZ8</accession>
<evidence type="ECO:0000313" key="12">
    <source>
        <dbReference type="EMBL" id="ERE78694.1"/>
    </source>
</evidence>
<dbReference type="EMBL" id="KE673013">
    <property type="protein sequence ID" value="ERE78694.1"/>
    <property type="molecule type" value="Genomic_DNA"/>
</dbReference>
<dbReference type="Pfam" id="PF14650">
    <property type="entry name" value="FAM75"/>
    <property type="match status" value="1"/>
</dbReference>
<gene>
    <name evidence="12" type="ORF">H671_3g10169</name>
</gene>
<dbReference type="GO" id="GO:0007283">
    <property type="term" value="P:spermatogenesis"/>
    <property type="evidence" value="ECO:0007669"/>
    <property type="project" value="UniProtKB-KW"/>
</dbReference>
<comment type="function">
    <text evidence="8">May play a role in spermatogenesis.</text>
</comment>
<reference evidence="13" key="1">
    <citation type="journal article" date="2013" name="Nat. Biotechnol.">
        <title>Chinese hamster genome sequenced from sorted chromosomes.</title>
        <authorList>
            <person name="Brinkrolf K."/>
            <person name="Rupp O."/>
            <person name="Laux H."/>
            <person name="Kollin F."/>
            <person name="Ernst W."/>
            <person name="Linke B."/>
            <person name="Kofler R."/>
            <person name="Romand S."/>
            <person name="Hesse F."/>
            <person name="Budach W.E."/>
            <person name="Galosy S."/>
            <person name="Muller D."/>
            <person name="Noll T."/>
            <person name="Wienberg J."/>
            <person name="Jostock T."/>
            <person name="Leonard M."/>
            <person name="Grillari J."/>
            <person name="Tauch A."/>
            <person name="Goesmann A."/>
            <person name="Helk B."/>
            <person name="Mott J.E."/>
            <person name="Puhler A."/>
            <person name="Borth N."/>
        </authorList>
    </citation>
    <scope>NUCLEOTIDE SEQUENCE [LARGE SCALE GENOMIC DNA]</scope>
    <source>
        <strain evidence="13">17A/GY</strain>
    </source>
</reference>
<dbReference type="InterPro" id="IPR039509">
    <property type="entry name" value="SPATA31"/>
</dbReference>
<evidence type="ECO:0000256" key="5">
    <source>
        <dbReference type="ARBA" id="ARBA00022989"/>
    </source>
</evidence>
<evidence type="ECO:0000256" key="1">
    <source>
        <dbReference type="ARBA" id="ARBA00004167"/>
    </source>
</evidence>
<keyword evidence="4" id="KW-0744">Spermatogenesis</keyword>
<protein>
    <submittedName>
        <fullName evidence="12">Protein FAM75D1-like protein</fullName>
    </submittedName>
</protein>
<feature type="transmembrane region" description="Helical" evidence="10">
    <location>
        <begin position="21"/>
        <end position="45"/>
    </location>
</feature>
<evidence type="ECO:0000256" key="7">
    <source>
        <dbReference type="ARBA" id="ARBA00035009"/>
    </source>
</evidence>
<sequence length="1042" mass="117535">MENLPSILESIYTTWLSLNSTMWAMDVILAFVCGLGLYILLLPFLESHLSSPLPNMKFTRRPQLQMTCQSRCRKKFRTFFWKDPKACGDGLKKPKEKGLKKLKEKGKDGLFLEEISPGHHLNSLGNMSRSLSTKQDSTTLPPFWNLEEKSEQQMATQKLSYPKILGDHFQQKYKQLFWGLPSLHSESLVAAAWISQTSSTLPSPFFLFNVISSVYPIQMQDKMSSVLSHTHPLSYLDLQSPPLILSPPQFQPPVLNQVHLQSPLPALLPSPLPYTRDYGTSCSQSQSKPQCLPTEAQYRERPSLAKQPESRLAFPLMDQRPQKVYDVLAPDLSQDLAVSILPDNFPISSELREKLEQHIQKWLIQHRWDLPRKIQESLDVMQFQNIVTATCQTRDKPGCSQPFVSVGEHSKDGQKVRFQLEKESGKNLGPILGKISKDPIRYLEKPPVKMPETNLLESEINPIKILKSNSRNDLTKHIDKNLENTLKSHLGTKSGQINQGLIPLSVRRSWLAMNKGFSTSDIRMETKNLASSKSSEKSVSSSQKLAFLDPDTRQSLEAHVVRFWVKHRWSLPLKILKPIHLFKLKSVESLPIAVCAPPLENTPVSGTSSSIEVVGFLEKPSQTCFREVIIKDSSSLGNLLLVSSSCKDIEKALGVLPCDVDHESSKALPTKPESRHHSEILTHNLMDTLSQSGTVLEKEKEMKEVLLLSKRTSPHSHQAKVVSESPNNVKTESAGQSQVYTTSVFLPEHSRSMLLTKDTLASQVLGDIVVVGGDNSLVQQKPSTPKHQLSQKEQIKVLAPTYQGEDTKNQSKGKHEEKPKFTRVKEKEEIFRSKHYQPPPKPTLVPPESPFQKLLSRFFRWIQLKRTIKEQKSPPKKGKPTTTAQSQPKQVKKKHVDSNVAEAQELMAAVGEILEKKMMLQRTLRDSKFNQQRETRPPHAPQSSYGHQPASNTEQRRTPSHPASSSCKKCSIQDRHRDQPSQKIVRFSNEPQTPQDPSLLSSNTPSNLVCSSYYGRVVLGVSGHQLHCPRHCALRRSVCSQL</sequence>
<feature type="compositionally biased region" description="Basic and acidic residues" evidence="9">
    <location>
        <begin position="928"/>
        <end position="937"/>
    </location>
</feature>
<evidence type="ECO:0000313" key="13">
    <source>
        <dbReference type="Proteomes" id="UP000030759"/>
    </source>
</evidence>
<feature type="region of interest" description="Disordered" evidence="9">
    <location>
        <begin position="278"/>
        <end position="306"/>
    </location>
</feature>
<evidence type="ECO:0000256" key="10">
    <source>
        <dbReference type="SAM" id="Phobius"/>
    </source>
</evidence>
<evidence type="ECO:0000256" key="9">
    <source>
        <dbReference type="SAM" id="MobiDB-lite"/>
    </source>
</evidence>
<dbReference type="GO" id="GO:0030154">
    <property type="term" value="P:cell differentiation"/>
    <property type="evidence" value="ECO:0007669"/>
    <property type="project" value="UniProtKB-KW"/>
</dbReference>
<keyword evidence="5 10" id="KW-1133">Transmembrane helix</keyword>
<organism evidence="12 13">
    <name type="scientific">Cricetulus griseus</name>
    <name type="common">Chinese hamster</name>
    <name type="synonym">Cricetulus barabensis griseus</name>
    <dbReference type="NCBI Taxonomy" id="10029"/>
    <lineage>
        <taxon>Eukaryota</taxon>
        <taxon>Metazoa</taxon>
        <taxon>Chordata</taxon>
        <taxon>Craniata</taxon>
        <taxon>Vertebrata</taxon>
        <taxon>Euteleostomi</taxon>
        <taxon>Mammalia</taxon>
        <taxon>Eutheria</taxon>
        <taxon>Euarchontoglires</taxon>
        <taxon>Glires</taxon>
        <taxon>Rodentia</taxon>
        <taxon>Myomorpha</taxon>
        <taxon>Muroidea</taxon>
        <taxon>Cricetidae</taxon>
        <taxon>Cricetinae</taxon>
        <taxon>Cricetulus</taxon>
    </lineage>
</organism>
<comment type="subcellular location">
    <subcellularLocation>
        <location evidence="1">Membrane</location>
        <topology evidence="1">Single-pass membrane protein</topology>
    </subcellularLocation>
</comment>
<evidence type="ECO:0000256" key="2">
    <source>
        <dbReference type="ARBA" id="ARBA00022692"/>
    </source>
</evidence>
<feature type="region of interest" description="Disordered" evidence="9">
    <location>
        <begin position="867"/>
        <end position="898"/>
    </location>
</feature>
<proteinExistence type="inferred from homology"/>
<dbReference type="PANTHER" id="PTHR21859">
    <property type="entry name" value="ACROSOME-SPECIFIC PROTEIN"/>
    <property type="match status" value="1"/>
</dbReference>
<feature type="domain" description="SPATA31" evidence="11">
    <location>
        <begin position="157"/>
        <end position="510"/>
    </location>
</feature>
<feature type="compositionally biased region" description="Basic and acidic residues" evidence="9">
    <location>
        <begin position="805"/>
        <end position="832"/>
    </location>
</feature>
<dbReference type="PANTHER" id="PTHR21859:SF55">
    <property type="entry name" value="SPERMATOGENESIS-ASSOCIATED PROTEIN 31A1-RELATED"/>
    <property type="match status" value="1"/>
</dbReference>